<feature type="transmembrane region" description="Helical" evidence="7">
    <location>
        <begin position="273"/>
        <end position="294"/>
    </location>
</feature>
<feature type="transmembrane region" description="Helical" evidence="7">
    <location>
        <begin position="134"/>
        <end position="162"/>
    </location>
</feature>
<keyword evidence="4 7" id="KW-0812">Transmembrane</keyword>
<feature type="transmembrane region" description="Helical" evidence="7">
    <location>
        <begin position="174"/>
        <end position="196"/>
    </location>
</feature>
<accession>A0A1M6HYB5</accession>
<feature type="transmembrane region" description="Helical" evidence="7">
    <location>
        <begin position="26"/>
        <end position="49"/>
    </location>
</feature>
<dbReference type="RefSeq" id="WP_244526397.1">
    <property type="nucleotide sequence ID" value="NZ_FQYO01000008.1"/>
</dbReference>
<evidence type="ECO:0000259" key="8">
    <source>
        <dbReference type="PROSITE" id="PS50928"/>
    </source>
</evidence>
<evidence type="ECO:0000256" key="1">
    <source>
        <dbReference type="ARBA" id="ARBA00004651"/>
    </source>
</evidence>
<organism evidence="9 10">
    <name type="scientific">Wenxinia saemankumensis</name>
    <dbReference type="NCBI Taxonomy" id="1447782"/>
    <lineage>
        <taxon>Bacteria</taxon>
        <taxon>Pseudomonadati</taxon>
        <taxon>Pseudomonadota</taxon>
        <taxon>Alphaproteobacteria</taxon>
        <taxon>Rhodobacterales</taxon>
        <taxon>Roseobacteraceae</taxon>
        <taxon>Wenxinia</taxon>
    </lineage>
</organism>
<dbReference type="Pfam" id="PF00528">
    <property type="entry name" value="BPD_transp_1"/>
    <property type="match status" value="1"/>
</dbReference>
<dbReference type="Gene3D" id="1.10.3720.10">
    <property type="entry name" value="MetI-like"/>
    <property type="match status" value="1"/>
</dbReference>
<comment type="similarity">
    <text evidence="7">Belongs to the binding-protein-dependent transport system permease family.</text>
</comment>
<dbReference type="STRING" id="1447782.SAMN05444417_3421"/>
<dbReference type="PANTHER" id="PTHR32243:SF18">
    <property type="entry name" value="INNER MEMBRANE ABC TRANSPORTER PERMEASE PROTEIN YCJP"/>
    <property type="match status" value="1"/>
</dbReference>
<protein>
    <submittedName>
        <fullName evidence="9">Carbohydrate ABC transporter membrane protein 2, CUT1 family</fullName>
    </submittedName>
</protein>
<evidence type="ECO:0000313" key="10">
    <source>
        <dbReference type="Proteomes" id="UP000184292"/>
    </source>
</evidence>
<evidence type="ECO:0000256" key="4">
    <source>
        <dbReference type="ARBA" id="ARBA00022692"/>
    </source>
</evidence>
<keyword evidence="6 7" id="KW-0472">Membrane</keyword>
<dbReference type="GO" id="GO:0005886">
    <property type="term" value="C:plasma membrane"/>
    <property type="evidence" value="ECO:0007669"/>
    <property type="project" value="UniProtKB-SubCell"/>
</dbReference>
<feature type="domain" description="ABC transmembrane type-1" evidence="8">
    <location>
        <begin position="102"/>
        <end position="296"/>
    </location>
</feature>
<keyword evidence="2 7" id="KW-0813">Transport</keyword>
<proteinExistence type="inferred from homology"/>
<dbReference type="PROSITE" id="PS50928">
    <property type="entry name" value="ABC_TM1"/>
    <property type="match status" value="1"/>
</dbReference>
<dbReference type="CDD" id="cd06261">
    <property type="entry name" value="TM_PBP2"/>
    <property type="match status" value="1"/>
</dbReference>
<keyword evidence="3" id="KW-1003">Cell membrane</keyword>
<reference evidence="9 10" key="1">
    <citation type="submission" date="2016-11" db="EMBL/GenBank/DDBJ databases">
        <authorList>
            <person name="Jaros S."/>
            <person name="Januszkiewicz K."/>
            <person name="Wedrychowicz H."/>
        </authorList>
    </citation>
    <scope>NUCLEOTIDE SEQUENCE [LARGE SCALE GENOMIC DNA]</scope>
    <source>
        <strain evidence="9 10">DSM 100565</strain>
    </source>
</reference>
<dbReference type="EMBL" id="FQYO01000008">
    <property type="protein sequence ID" value="SHJ27209.1"/>
    <property type="molecule type" value="Genomic_DNA"/>
</dbReference>
<name>A0A1M6HYB5_9RHOB</name>
<feature type="transmembrane region" description="Helical" evidence="7">
    <location>
        <begin position="217"/>
        <end position="239"/>
    </location>
</feature>
<dbReference type="InterPro" id="IPR035906">
    <property type="entry name" value="MetI-like_sf"/>
</dbReference>
<evidence type="ECO:0000256" key="6">
    <source>
        <dbReference type="ARBA" id="ARBA00023136"/>
    </source>
</evidence>
<keyword evidence="10" id="KW-1185">Reference proteome</keyword>
<keyword evidence="5 7" id="KW-1133">Transmembrane helix</keyword>
<dbReference type="AlphaFoldDB" id="A0A1M6HYB5"/>
<dbReference type="InterPro" id="IPR000515">
    <property type="entry name" value="MetI-like"/>
</dbReference>
<comment type="subcellular location">
    <subcellularLocation>
        <location evidence="1 7">Cell membrane</location>
        <topology evidence="1 7">Multi-pass membrane protein</topology>
    </subcellularLocation>
</comment>
<feature type="transmembrane region" description="Helical" evidence="7">
    <location>
        <begin position="101"/>
        <end position="127"/>
    </location>
</feature>
<evidence type="ECO:0000256" key="7">
    <source>
        <dbReference type="RuleBase" id="RU363032"/>
    </source>
</evidence>
<dbReference type="SUPFAM" id="SSF161098">
    <property type="entry name" value="MetI-like"/>
    <property type="match status" value="1"/>
</dbReference>
<dbReference type="InterPro" id="IPR050901">
    <property type="entry name" value="BP-dep_ABC_trans_perm"/>
</dbReference>
<dbReference type="Proteomes" id="UP000184292">
    <property type="component" value="Unassembled WGS sequence"/>
</dbReference>
<evidence type="ECO:0000256" key="3">
    <source>
        <dbReference type="ARBA" id="ARBA00022475"/>
    </source>
</evidence>
<evidence type="ECO:0000256" key="5">
    <source>
        <dbReference type="ARBA" id="ARBA00022989"/>
    </source>
</evidence>
<evidence type="ECO:0000256" key="2">
    <source>
        <dbReference type="ARBA" id="ARBA00022448"/>
    </source>
</evidence>
<dbReference type="GO" id="GO:0055085">
    <property type="term" value="P:transmembrane transport"/>
    <property type="evidence" value="ECO:0007669"/>
    <property type="project" value="InterPro"/>
</dbReference>
<gene>
    <name evidence="9" type="ORF">SAMN05444417_3421</name>
</gene>
<dbReference type="PANTHER" id="PTHR32243">
    <property type="entry name" value="MALTOSE TRANSPORT SYSTEM PERMEASE-RELATED"/>
    <property type="match status" value="1"/>
</dbReference>
<sequence>MTDTTAADAKLIAPRRRRRSATAKPLPLIALSVGFVALWVIAAAFPFLWTAWGSFKVEADFFSRQNWMNAVTGVQTLRQTGEAFTMDGYEGAWIEQEFWRAVINTAIVTFFVTTISLTFGTLGGYALARSGFRYTFWILIMALIFRAMPHVTLVSGYLLPFFELGIWGYLPTTIIVLVAINQPFTLWMLHSFFLSIPKDLDESAMVDGCTRFQAFRLAVIPVMWPGVITTGLFSFLLAYNDFTVTSMLLTAENQTMVPKINSFLGSTQAEGKVMYAVAAVVSAIAPLFVLIMFFQRQIVSGLTAGAVKG</sequence>
<evidence type="ECO:0000313" key="9">
    <source>
        <dbReference type="EMBL" id="SHJ27209.1"/>
    </source>
</evidence>